<dbReference type="FunFam" id="3.30.230.10:FF:000019">
    <property type="entry name" value="Lon protease homolog 2, peroxisomal"/>
    <property type="match status" value="1"/>
</dbReference>
<keyword evidence="4 9" id="KW-0547">Nucleotide-binding</keyword>
<evidence type="ECO:0000256" key="13">
    <source>
        <dbReference type="PROSITE-ProRule" id="PRU01122"/>
    </source>
</evidence>
<evidence type="ECO:0000313" key="17">
    <source>
        <dbReference type="EMBL" id="MBD3325748.1"/>
    </source>
</evidence>
<dbReference type="Pfam" id="PF00004">
    <property type="entry name" value="AAA"/>
    <property type="match status" value="1"/>
</dbReference>
<dbReference type="SMART" id="SM00382">
    <property type="entry name" value="AAA"/>
    <property type="match status" value="1"/>
</dbReference>
<evidence type="ECO:0000259" key="16">
    <source>
        <dbReference type="PROSITE" id="PS51787"/>
    </source>
</evidence>
<dbReference type="SUPFAM" id="SSF88697">
    <property type="entry name" value="PUA domain-like"/>
    <property type="match status" value="1"/>
</dbReference>
<dbReference type="GO" id="GO:0005737">
    <property type="term" value="C:cytoplasm"/>
    <property type="evidence" value="ECO:0007669"/>
    <property type="project" value="UniProtKB-SubCell"/>
</dbReference>
<dbReference type="FunFam" id="3.40.50.300:FF:000382">
    <property type="entry name" value="Lon protease homolog 2, peroxisomal"/>
    <property type="match status" value="1"/>
</dbReference>
<evidence type="ECO:0000256" key="1">
    <source>
        <dbReference type="ARBA" id="ARBA00004496"/>
    </source>
</evidence>
<dbReference type="SUPFAM" id="SSF54211">
    <property type="entry name" value="Ribosomal protein S5 domain 2-like"/>
    <property type="match status" value="1"/>
</dbReference>
<evidence type="ECO:0000256" key="3">
    <source>
        <dbReference type="ARBA" id="ARBA00022670"/>
    </source>
</evidence>
<dbReference type="InterPro" id="IPR020568">
    <property type="entry name" value="Ribosomal_Su5_D2-typ_SF"/>
</dbReference>
<comment type="function">
    <text evidence="9">ATP-dependent serine protease that mediates the selective degradation of mutant and abnormal proteins as well as certain short-lived regulatory proteins. Required for cellular homeostasis and for survival from DNA damage and developmental changes induced by stress. Degrades polypeptides processively to yield small peptide fragments that are 5 to 10 amino acids long. Binds to DNA in a double-stranded, site-specific manner.</text>
</comment>
<evidence type="ECO:0000256" key="4">
    <source>
        <dbReference type="ARBA" id="ARBA00022741"/>
    </source>
</evidence>
<dbReference type="GO" id="GO:0034605">
    <property type="term" value="P:cellular response to heat"/>
    <property type="evidence" value="ECO:0007669"/>
    <property type="project" value="UniProtKB-UniRule"/>
</dbReference>
<dbReference type="InterPro" id="IPR027065">
    <property type="entry name" value="Lon_Prtase"/>
</dbReference>
<evidence type="ECO:0000256" key="5">
    <source>
        <dbReference type="ARBA" id="ARBA00022801"/>
    </source>
</evidence>
<evidence type="ECO:0000256" key="6">
    <source>
        <dbReference type="ARBA" id="ARBA00022825"/>
    </source>
</evidence>
<comment type="similarity">
    <text evidence="9 10 13 14">Belongs to the peptidase S16 family.</text>
</comment>
<dbReference type="PROSITE" id="PS51787">
    <property type="entry name" value="LON_N"/>
    <property type="match status" value="1"/>
</dbReference>
<evidence type="ECO:0000256" key="14">
    <source>
        <dbReference type="RuleBase" id="RU000591"/>
    </source>
</evidence>
<dbReference type="InterPro" id="IPR008268">
    <property type="entry name" value="Peptidase_S16_AS"/>
</dbReference>
<dbReference type="HAMAP" id="MF_01973">
    <property type="entry name" value="lon_bact"/>
    <property type="match status" value="1"/>
</dbReference>
<accession>A0A9D5JWX5</accession>
<comment type="catalytic activity">
    <reaction evidence="9 10 13">
        <text>Hydrolysis of proteins in presence of ATP.</text>
        <dbReference type="EC" id="3.4.21.53"/>
    </reaction>
</comment>
<evidence type="ECO:0000256" key="8">
    <source>
        <dbReference type="ARBA" id="ARBA00023016"/>
    </source>
</evidence>
<dbReference type="InterPro" id="IPR027543">
    <property type="entry name" value="Lon_bac"/>
</dbReference>
<keyword evidence="2 9" id="KW-0963">Cytoplasm</keyword>
<evidence type="ECO:0000256" key="11">
    <source>
        <dbReference type="PIRSR" id="PIRSR001174-1"/>
    </source>
</evidence>
<dbReference type="GO" id="GO:0004252">
    <property type="term" value="F:serine-type endopeptidase activity"/>
    <property type="evidence" value="ECO:0007669"/>
    <property type="project" value="UniProtKB-UniRule"/>
</dbReference>
<dbReference type="InterPro" id="IPR004815">
    <property type="entry name" value="Lon_bac/euk-typ"/>
</dbReference>
<dbReference type="SMART" id="SM00464">
    <property type="entry name" value="LON"/>
    <property type="match status" value="1"/>
</dbReference>
<reference evidence="17" key="1">
    <citation type="submission" date="2019-11" db="EMBL/GenBank/DDBJ databases">
        <title>Microbial mats filling the niche in hypersaline microbial mats.</title>
        <authorList>
            <person name="Wong H.L."/>
            <person name="Macleod F.I."/>
            <person name="White R.A. III"/>
            <person name="Burns B.P."/>
        </authorList>
    </citation>
    <scope>NUCLEOTIDE SEQUENCE</scope>
    <source>
        <strain evidence="17">Rbin_158</strain>
    </source>
</reference>
<dbReference type="GO" id="GO:0016887">
    <property type="term" value="F:ATP hydrolysis activity"/>
    <property type="evidence" value="ECO:0007669"/>
    <property type="project" value="UniProtKB-UniRule"/>
</dbReference>
<dbReference type="InterPro" id="IPR003959">
    <property type="entry name" value="ATPase_AAA_core"/>
</dbReference>
<comment type="subunit">
    <text evidence="9 10">Homohexamer. Organized in a ring with a central cavity.</text>
</comment>
<dbReference type="PRINTS" id="PR00830">
    <property type="entry name" value="ENDOLAPTASE"/>
</dbReference>
<comment type="caution">
    <text evidence="17">The sequence shown here is derived from an EMBL/GenBank/DDBJ whole genome shotgun (WGS) entry which is preliminary data.</text>
</comment>
<name>A0A9D5JWX5_9BACT</name>
<dbReference type="GO" id="GO:0043565">
    <property type="term" value="F:sequence-specific DNA binding"/>
    <property type="evidence" value="ECO:0007669"/>
    <property type="project" value="UniProtKB-UniRule"/>
</dbReference>
<dbReference type="PANTHER" id="PTHR10046">
    <property type="entry name" value="ATP DEPENDENT LON PROTEASE FAMILY MEMBER"/>
    <property type="match status" value="1"/>
</dbReference>
<dbReference type="InterPro" id="IPR003111">
    <property type="entry name" value="Lon_prtase_N"/>
</dbReference>
<dbReference type="InterPro" id="IPR015947">
    <property type="entry name" value="PUA-like_sf"/>
</dbReference>
<gene>
    <name evidence="9 17" type="primary">lon</name>
    <name evidence="17" type="ORF">GF339_14270</name>
</gene>
<evidence type="ECO:0000256" key="12">
    <source>
        <dbReference type="PIRSR" id="PIRSR001174-2"/>
    </source>
</evidence>
<evidence type="ECO:0000313" key="18">
    <source>
        <dbReference type="Proteomes" id="UP000649604"/>
    </source>
</evidence>
<dbReference type="InterPro" id="IPR054594">
    <property type="entry name" value="Lon_lid"/>
</dbReference>
<evidence type="ECO:0000256" key="9">
    <source>
        <dbReference type="HAMAP-Rule" id="MF_01973"/>
    </source>
</evidence>
<dbReference type="Pfam" id="PF02190">
    <property type="entry name" value="LON_substr_bdg"/>
    <property type="match status" value="1"/>
</dbReference>
<dbReference type="EC" id="3.4.21.53" evidence="9 10"/>
<dbReference type="GO" id="GO:0005524">
    <property type="term" value="F:ATP binding"/>
    <property type="evidence" value="ECO:0007669"/>
    <property type="project" value="UniProtKB-UniRule"/>
</dbReference>
<organism evidence="17 18">
    <name type="scientific">candidate division KSB3 bacterium</name>
    <dbReference type="NCBI Taxonomy" id="2044937"/>
    <lineage>
        <taxon>Bacteria</taxon>
        <taxon>candidate division KSB3</taxon>
    </lineage>
</organism>
<comment type="induction">
    <text evidence="9">By heat shock.</text>
</comment>
<dbReference type="SUPFAM" id="SSF52540">
    <property type="entry name" value="P-loop containing nucleoside triphosphate hydrolases"/>
    <property type="match status" value="1"/>
</dbReference>
<dbReference type="EMBL" id="WJJP01000462">
    <property type="protein sequence ID" value="MBD3325748.1"/>
    <property type="molecule type" value="Genomic_DNA"/>
</dbReference>
<keyword evidence="5 9" id="KW-0378">Hydrolase</keyword>
<dbReference type="Pfam" id="PF05362">
    <property type="entry name" value="Lon_C"/>
    <property type="match status" value="1"/>
</dbReference>
<dbReference type="PROSITE" id="PS01046">
    <property type="entry name" value="LON_SER"/>
    <property type="match status" value="1"/>
</dbReference>
<sequence>MNEEETVNEHQDSLPKELPILPLKGTVIYPGLALPLIVGRERSIKLIDDALAEEKIIGTLTQKDPSVENPNQDELYSIGVAASILKMVRVSEKDVRVVVQGISRIQVDRFVESEPYYRAEISPLEDQDLEGIEVDALMTNVKELFHKVVELSPQVPSNLNTMISNLKAPGMLADFVTSSLNINTEEKQEILETIDVFDRLNRVTEILNRELQVLELGQKIQNQVKEGIDKNQREYYLREQLKAIQQELGETDEQTELEELRERLEQANLPEDAEKAAQKELERLKRMHPSAAEYTVSRTYLDWLLDLPWSVHTEDNLHLGEAQTILDEDHYDLEKIKKRIIEYLAVRQLKQDMKGPILCFVGPPGVGKTSLGRSIARALGRKFVRMSLGGIHDEAEIRGHRRTYIGALPGRIIQGIKKAESNNPLFMLDEVDKLGSDFRGDPSSALLEVLDPEQNFSFSDHYLEVAFDLSKVMFIATANMIQTIPPALLDRMEILELPGYTEEEKLMIAKNFLIPKQLQEHGLQAEHLQFDDNALKVIISSYTREAGVRNLEREIASVCRGVAKEIVDKTVETVNFTEDLVHKYLGPVKFFSEIAERTSEPGVATGLAWTPPGGDIIFVEAAIMPGKKTLTLTGQLGEVMKESAQAALSYVRTKHQELGVEKDFYEHGDIHIHVPAGSIPKDGPSAGVTMFTALTSLLTKRPIRSDVAMTGEITLRGTVLPVGGIKEKVLAARRAGIHTVILPKRNEKDLEDIPENARKDLRFQFVQKMDEIIPLVLAPKVSAKKKQSRSRSARASKG</sequence>
<dbReference type="Gene3D" id="1.20.58.1480">
    <property type="match status" value="1"/>
</dbReference>
<dbReference type="InterPro" id="IPR008269">
    <property type="entry name" value="Lon_proteolytic"/>
</dbReference>
<dbReference type="Gene3D" id="3.40.50.300">
    <property type="entry name" value="P-loop containing nucleotide triphosphate hydrolases"/>
    <property type="match status" value="1"/>
</dbReference>
<keyword evidence="6 9" id="KW-0720">Serine protease</keyword>
<dbReference type="CDD" id="cd19500">
    <property type="entry name" value="RecA-like_Lon"/>
    <property type="match status" value="1"/>
</dbReference>
<keyword evidence="8 9" id="KW-0346">Stress response</keyword>
<dbReference type="Gene3D" id="2.30.130.40">
    <property type="entry name" value="LON domain-like"/>
    <property type="match status" value="1"/>
</dbReference>
<dbReference type="InterPro" id="IPR003593">
    <property type="entry name" value="AAA+_ATPase"/>
</dbReference>
<dbReference type="Gene3D" id="1.20.5.5270">
    <property type="match status" value="1"/>
</dbReference>
<dbReference type="Pfam" id="PF22667">
    <property type="entry name" value="Lon_lid"/>
    <property type="match status" value="1"/>
</dbReference>
<dbReference type="Gene3D" id="3.30.230.10">
    <property type="match status" value="1"/>
</dbReference>
<dbReference type="InterPro" id="IPR046336">
    <property type="entry name" value="Lon_prtase_N_sf"/>
</dbReference>
<evidence type="ECO:0000256" key="2">
    <source>
        <dbReference type="ARBA" id="ARBA00022490"/>
    </source>
</evidence>
<dbReference type="InterPro" id="IPR027417">
    <property type="entry name" value="P-loop_NTPase"/>
</dbReference>
<dbReference type="GO" id="GO:0004176">
    <property type="term" value="F:ATP-dependent peptidase activity"/>
    <property type="evidence" value="ECO:0007669"/>
    <property type="project" value="UniProtKB-UniRule"/>
</dbReference>
<dbReference type="NCBIfam" id="TIGR00763">
    <property type="entry name" value="lon"/>
    <property type="match status" value="1"/>
</dbReference>
<evidence type="ECO:0000259" key="15">
    <source>
        <dbReference type="PROSITE" id="PS51786"/>
    </source>
</evidence>
<feature type="domain" description="Lon N-terminal" evidence="16">
    <location>
        <begin position="18"/>
        <end position="211"/>
    </location>
</feature>
<proteinExistence type="evidence at transcript level"/>
<feature type="active site" evidence="9 11">
    <location>
        <position position="728"/>
    </location>
</feature>
<dbReference type="FunFam" id="1.20.5.5270:FF:000002">
    <property type="entry name" value="Lon protease homolog"/>
    <property type="match status" value="1"/>
</dbReference>
<dbReference type="AlphaFoldDB" id="A0A9D5JWX5"/>
<feature type="active site" evidence="9 11">
    <location>
        <position position="685"/>
    </location>
</feature>
<comment type="subcellular location">
    <subcellularLocation>
        <location evidence="1 9 10">Cytoplasm</location>
    </subcellularLocation>
</comment>
<dbReference type="GO" id="GO:0006515">
    <property type="term" value="P:protein quality control for misfolded or incompletely synthesized proteins"/>
    <property type="evidence" value="ECO:0007669"/>
    <property type="project" value="UniProtKB-UniRule"/>
</dbReference>
<dbReference type="InterPro" id="IPR014721">
    <property type="entry name" value="Ribsml_uS5_D2-typ_fold_subgr"/>
</dbReference>
<evidence type="ECO:0000256" key="10">
    <source>
        <dbReference type="PIRNR" id="PIRNR001174"/>
    </source>
</evidence>
<keyword evidence="3 9" id="KW-0645">Protease</keyword>
<evidence type="ECO:0000256" key="7">
    <source>
        <dbReference type="ARBA" id="ARBA00022840"/>
    </source>
</evidence>
<dbReference type="PROSITE" id="PS51786">
    <property type="entry name" value="LON_PROTEOLYTIC"/>
    <property type="match status" value="1"/>
</dbReference>
<feature type="binding site" evidence="9 12">
    <location>
        <begin position="362"/>
        <end position="369"/>
    </location>
    <ligand>
        <name>ATP</name>
        <dbReference type="ChEBI" id="CHEBI:30616"/>
    </ligand>
</feature>
<dbReference type="Proteomes" id="UP000649604">
    <property type="component" value="Unassembled WGS sequence"/>
</dbReference>
<dbReference type="PIRSF" id="PIRSF001174">
    <property type="entry name" value="Lon_proteas"/>
    <property type="match status" value="1"/>
</dbReference>
<protein>
    <recommendedName>
        <fullName evidence="9 10">Lon protease</fullName>
        <ecNumber evidence="9 10">3.4.21.53</ecNumber>
    </recommendedName>
    <alternativeName>
        <fullName evidence="9">ATP-dependent protease La</fullName>
    </alternativeName>
</protein>
<feature type="domain" description="Lon proteolytic" evidence="15">
    <location>
        <begin position="598"/>
        <end position="779"/>
    </location>
</feature>
<keyword evidence="7 9" id="KW-0067">ATP-binding</keyword>
<dbReference type="Gene3D" id="1.10.8.60">
    <property type="match status" value="1"/>
</dbReference>